<dbReference type="PANTHER" id="PTHR43289:SF6">
    <property type="entry name" value="SERINE_THREONINE-PROTEIN KINASE NEKL-3"/>
    <property type="match status" value="1"/>
</dbReference>
<protein>
    <submittedName>
        <fullName evidence="7">Protein kinase</fullName>
    </submittedName>
</protein>
<keyword evidence="2" id="KW-0547">Nucleotide-binding</keyword>
<gene>
    <name evidence="7" type="ORF">PZE19_07545</name>
</gene>
<dbReference type="InterPro" id="IPR011009">
    <property type="entry name" value="Kinase-like_dom_sf"/>
</dbReference>
<dbReference type="InterPro" id="IPR008271">
    <property type="entry name" value="Ser/Thr_kinase_AS"/>
</dbReference>
<keyword evidence="1" id="KW-0808">Transferase</keyword>
<dbReference type="CDD" id="cd14014">
    <property type="entry name" value="STKc_PknB_like"/>
    <property type="match status" value="1"/>
</dbReference>
<evidence type="ECO:0000256" key="3">
    <source>
        <dbReference type="ARBA" id="ARBA00022777"/>
    </source>
</evidence>
<comment type="caution">
    <text evidence="7">The sequence shown here is derived from an EMBL/GenBank/DDBJ whole genome shotgun (WGS) entry which is preliminary data.</text>
</comment>
<dbReference type="Pfam" id="PF03781">
    <property type="entry name" value="FGE-sulfatase"/>
    <property type="match status" value="1"/>
</dbReference>
<dbReference type="PANTHER" id="PTHR43289">
    <property type="entry name" value="MITOGEN-ACTIVATED PROTEIN KINASE KINASE KINASE 20-RELATED"/>
    <property type="match status" value="1"/>
</dbReference>
<feature type="domain" description="Protein kinase" evidence="6">
    <location>
        <begin position="129"/>
        <end position="389"/>
    </location>
</feature>
<organism evidence="7 8">
    <name type="scientific">Paludisphaera mucosa</name>
    <dbReference type="NCBI Taxonomy" id="3030827"/>
    <lineage>
        <taxon>Bacteria</taxon>
        <taxon>Pseudomonadati</taxon>
        <taxon>Planctomycetota</taxon>
        <taxon>Planctomycetia</taxon>
        <taxon>Isosphaerales</taxon>
        <taxon>Isosphaeraceae</taxon>
        <taxon>Paludisphaera</taxon>
    </lineage>
</organism>
<feature type="region of interest" description="Disordered" evidence="5">
    <location>
        <begin position="68"/>
        <end position="95"/>
    </location>
</feature>
<evidence type="ECO:0000313" key="8">
    <source>
        <dbReference type="Proteomes" id="UP001216907"/>
    </source>
</evidence>
<keyword evidence="3 7" id="KW-0418">Kinase</keyword>
<evidence type="ECO:0000256" key="1">
    <source>
        <dbReference type="ARBA" id="ARBA00022679"/>
    </source>
</evidence>
<dbReference type="SUPFAM" id="SSF56112">
    <property type="entry name" value="Protein kinase-like (PK-like)"/>
    <property type="match status" value="1"/>
</dbReference>
<proteinExistence type="predicted"/>
<feature type="compositionally biased region" description="Low complexity" evidence="5">
    <location>
        <begin position="797"/>
        <end position="808"/>
    </location>
</feature>
<dbReference type="PROSITE" id="PS50011">
    <property type="entry name" value="PROTEIN_KINASE_DOM"/>
    <property type="match status" value="1"/>
</dbReference>
<evidence type="ECO:0000256" key="2">
    <source>
        <dbReference type="ARBA" id="ARBA00022741"/>
    </source>
</evidence>
<dbReference type="EMBL" id="JARRAG010000001">
    <property type="protein sequence ID" value="MDG3003617.1"/>
    <property type="molecule type" value="Genomic_DNA"/>
</dbReference>
<dbReference type="InterPro" id="IPR049052">
    <property type="entry name" value="nSTAND1"/>
</dbReference>
<accession>A0ABT6F7Z0</accession>
<dbReference type="Pfam" id="PF00069">
    <property type="entry name" value="Pkinase"/>
    <property type="match status" value="1"/>
</dbReference>
<dbReference type="Pfam" id="PF20703">
    <property type="entry name" value="nSTAND1"/>
    <property type="match status" value="1"/>
</dbReference>
<dbReference type="PROSITE" id="PS00108">
    <property type="entry name" value="PROTEIN_KINASE_ST"/>
    <property type="match status" value="1"/>
</dbReference>
<dbReference type="Gene3D" id="3.90.1580.10">
    <property type="entry name" value="paralog of FGE (formylglycine-generating enzyme)"/>
    <property type="match status" value="1"/>
</dbReference>
<reference evidence="7 8" key="1">
    <citation type="submission" date="2023-03" db="EMBL/GenBank/DDBJ databases">
        <title>Paludisphaera mucosa sp. nov. a novel planctomycete from northern fen.</title>
        <authorList>
            <person name="Ivanova A."/>
        </authorList>
    </citation>
    <scope>NUCLEOTIDE SEQUENCE [LARGE SCALE GENOMIC DNA]</scope>
    <source>
        <strain evidence="7 8">Pla2</strain>
    </source>
</reference>
<dbReference type="InterPro" id="IPR005532">
    <property type="entry name" value="SUMF_dom"/>
</dbReference>
<dbReference type="InterPro" id="IPR042095">
    <property type="entry name" value="SUMF_sf"/>
</dbReference>
<dbReference type="Proteomes" id="UP001216907">
    <property type="component" value="Unassembled WGS sequence"/>
</dbReference>
<feature type="region of interest" description="Disordered" evidence="5">
    <location>
        <begin position="792"/>
        <end position="817"/>
    </location>
</feature>
<dbReference type="InterPro" id="IPR000719">
    <property type="entry name" value="Prot_kinase_dom"/>
</dbReference>
<dbReference type="Gene3D" id="1.10.510.10">
    <property type="entry name" value="Transferase(Phosphotransferase) domain 1"/>
    <property type="match status" value="1"/>
</dbReference>
<dbReference type="Gene3D" id="3.30.200.20">
    <property type="entry name" value="Phosphorylase Kinase, domain 1"/>
    <property type="match status" value="1"/>
</dbReference>
<evidence type="ECO:0000313" key="7">
    <source>
        <dbReference type="EMBL" id="MDG3003617.1"/>
    </source>
</evidence>
<dbReference type="SMART" id="SM00220">
    <property type="entry name" value="S_TKc"/>
    <property type="match status" value="1"/>
</dbReference>
<keyword evidence="4" id="KW-0067">ATP-binding</keyword>
<evidence type="ECO:0000256" key="4">
    <source>
        <dbReference type="ARBA" id="ARBA00022840"/>
    </source>
</evidence>
<evidence type="ECO:0000256" key="5">
    <source>
        <dbReference type="SAM" id="MobiDB-lite"/>
    </source>
</evidence>
<dbReference type="GO" id="GO:0016301">
    <property type="term" value="F:kinase activity"/>
    <property type="evidence" value="ECO:0007669"/>
    <property type="project" value="UniProtKB-KW"/>
</dbReference>
<dbReference type="InterPro" id="IPR027417">
    <property type="entry name" value="P-loop_NTPase"/>
</dbReference>
<name>A0ABT6F7Z0_9BACT</name>
<dbReference type="SUPFAM" id="SSF52540">
    <property type="entry name" value="P-loop containing nucleoside triphosphate hydrolases"/>
    <property type="match status" value="1"/>
</dbReference>
<evidence type="ECO:0000259" key="6">
    <source>
        <dbReference type="PROSITE" id="PS50011"/>
    </source>
</evidence>
<dbReference type="SUPFAM" id="SSF56436">
    <property type="entry name" value="C-type lectin-like"/>
    <property type="match status" value="1"/>
</dbReference>
<dbReference type="InterPro" id="IPR016187">
    <property type="entry name" value="CTDL_fold"/>
</dbReference>
<keyword evidence="8" id="KW-1185">Reference proteome</keyword>
<dbReference type="RefSeq" id="WP_277859967.1">
    <property type="nucleotide sequence ID" value="NZ_JARRAG010000001.1"/>
</dbReference>
<sequence>MASESIPDDDQSKRLDAALAEYLEALAAGRPFDREGWLAAHPDLASTLALYLRNVQQAGPLAPSLYVEPVSDSPPDHSGLPTIRDPEGDAGPTDANSVDPVLPTIAHPMVEPPPARPDAAANGVTFGRYRSIRILGSGGCGEVHLASDSELDRLVAVKIPRRGRVSSTEDYERFMAEARTLAKLDHPNIVPVHDVGRMEDGRCYIVSRYVEGNDLAVRLETGRLSIVESARLIAAICDAAHHAHINDLVHRDIKPSNILLDRTGRPFLADFGLALSDDDFGRGVGWAGTPAYMSPEQARGEGHRVDGRSDVFSLGVVFYQLLVGRLPFRGATYELVMDAIATTEPRPPRQVDDAIPKELERVCLKAMSKRASERYTTARDMAEDIRYYLLGEGRSERSTISPAGPPIEAVRPHEIRSGRVERGRVDSRRITPFAPKGLRSFDEHDAEFFVELLPGPKDRDGLPESLRFWLNRIEATDADRTFRVGMIYGSSGCGKSSFVKAGLLPRLGGHVQPIYIEAALGNTESRLLRAIRKACPALETQQGLVEAMASLRRDRPLGPGRKLLIVLDQFEQWLLTYRGDESSELYSSLRQCDGETIQAVLLVRADFWVTASRFMRQLDLELMSDRNMAAIDLFDRSHAKRVLEAFGRGYGALPERAEELSRDHAHFLDEAIDELARDDKIIPVRLAIFAEMIKSKPWTHATLRQVGGADGLGATFLEEVFFSTHADPRHALHREAAQSVLKALLPTNLADIKGALRSESELRAASGYETQPRAFEELIQILAVELRLISTTDPEGTSSTDAPTSTDASTEKPQEPAYQLTHDYLSKSIREWMDRKSRATWKGRSALLLADRASLWDRRRGRRQLPSLPEYFYLKAGTRSRDRSAPEAAYLLAAGRHHAVRLAMAAAVLVAMATAAWDVHGRIQARGHLNLLLKSSAPESLAVIDEMAPLRRWIEPMLREESHRLSSRGQIPPIGLSLALLPDDPRQADVLRGRLLQAGPDELRVIRSALAQDREKLGAADWARLCEELWKDLTGPTLSREGRLRAACGLAEFAPDDPRWDRVALEVVECLVTRNPSLASGWIELLGPVARVLGPKLKEGYQGTRWTEDRREVAALALAQYLTEDVPTLVDLTVEASPTEVFAFIRALRGRPDVAGRLDAAFQTRMQAEKSTEARPDPVARQGAAIATALLGLGRPDVALSALKVGADPTMRSYLIIGLSRSRISPGALIELLRRRDLDPSVLQGLILALARYDLEDYRAEEPEKMEQLLASIFREHPDPGVHSASGWLLARFKPDAAPGPPDAGPVAGRDWYVDGSGLTYAVFRGPIDFSFDPKLLMIREKTAPRVKPDRPFALATTEVTRRQYRKVMGQGPEAWREDGSGDLPANFLTYFEAAKFCRKLSELENVKEEEMCYPPVDQIGEGMQLPADMLKRTGYRLPTEAESMAGCFGRSRTYYYFGCDPELTSLFARHLSNGDGRPGPVARLIPNDLGLFDTLGNVYEWCEACPAEAAMAADQAGGPLNGEQTWILRGGGFQTDRALLSSISYRNRNIPNKIDPTIGFRVARTCR</sequence>